<organism evidence="2 3">
    <name type="scientific">Halomonas campaniensis</name>
    <dbReference type="NCBI Taxonomy" id="213554"/>
    <lineage>
        <taxon>Bacteria</taxon>
        <taxon>Pseudomonadati</taxon>
        <taxon>Pseudomonadota</taxon>
        <taxon>Gammaproteobacteria</taxon>
        <taxon>Oceanospirillales</taxon>
        <taxon>Halomonadaceae</taxon>
        <taxon>Halomonas</taxon>
    </lineage>
</organism>
<dbReference type="InterPro" id="IPR027383">
    <property type="entry name" value="Znf_put"/>
</dbReference>
<proteinExistence type="predicted"/>
<dbReference type="AlphaFoldDB" id="A0A246S3J7"/>
<dbReference type="EMBL" id="JPUA01000010">
    <property type="protein sequence ID" value="OWV30983.1"/>
    <property type="molecule type" value="Genomic_DNA"/>
</dbReference>
<dbReference type="OrthoDB" id="8374021at2"/>
<accession>A0A246S3J7</accession>
<name>A0A246S3J7_9GAMM</name>
<comment type="caution">
    <text evidence="2">The sequence shown here is derived from an EMBL/GenBank/DDBJ whole genome shotgun (WGS) entry which is preliminary data.</text>
</comment>
<evidence type="ECO:0000313" key="2">
    <source>
        <dbReference type="EMBL" id="OWV30983.1"/>
    </source>
</evidence>
<sequence>MLMCREATELMSLKQDTTLSLRDQLALRIHLSMCQACRTCARQFDLLHQASKRHPTSLLNSRQTLDD</sequence>
<dbReference type="Pfam" id="PF13490">
    <property type="entry name" value="zf-HC2"/>
    <property type="match status" value="1"/>
</dbReference>
<protein>
    <recommendedName>
        <fullName evidence="1">Putative zinc-finger domain-containing protein</fullName>
    </recommendedName>
</protein>
<evidence type="ECO:0000259" key="1">
    <source>
        <dbReference type="Pfam" id="PF13490"/>
    </source>
</evidence>
<gene>
    <name evidence="2" type="ORF">JI62_03770</name>
</gene>
<feature type="domain" description="Putative zinc-finger" evidence="1">
    <location>
        <begin position="4"/>
        <end position="38"/>
    </location>
</feature>
<dbReference type="Proteomes" id="UP000197334">
    <property type="component" value="Unassembled WGS sequence"/>
</dbReference>
<evidence type="ECO:0000313" key="3">
    <source>
        <dbReference type="Proteomes" id="UP000197334"/>
    </source>
</evidence>
<keyword evidence="3" id="KW-1185">Reference proteome</keyword>
<reference evidence="2 3" key="1">
    <citation type="submission" date="2014-08" db="EMBL/GenBank/DDBJ databases">
        <title>Draft genome sequence of a novel L-asparaginase producing marine bacterium, Halomonas campaniensis.</title>
        <authorList>
            <person name="Sundarakrishnan B."/>
            <person name="Moushumi Priya A."/>
            <person name="Raman G."/>
            <person name="Sakthivel N."/>
            <person name="Park S."/>
            <person name="Jayachandran S."/>
        </authorList>
    </citation>
    <scope>NUCLEOTIDE SEQUENCE [LARGE SCALE GENOMIC DNA]</scope>
    <source>
        <strain evidence="2 3">SK03</strain>
    </source>
</reference>